<evidence type="ECO:0000313" key="8">
    <source>
        <dbReference type="EMBL" id="SCM24481.1"/>
    </source>
</evidence>
<evidence type="ECO:0000313" key="13">
    <source>
        <dbReference type="Proteomes" id="UP000219860"/>
    </source>
</evidence>
<dbReference type="Proteomes" id="UP000069549">
    <property type="component" value="Chromosome 12"/>
</dbReference>
<dbReference type="SUPFAM" id="SSF52540">
    <property type="entry name" value="P-loop containing nucleoside triphosphate hydrolases"/>
    <property type="match status" value="1"/>
</dbReference>
<feature type="compositionally biased region" description="Basic and acidic residues" evidence="4">
    <location>
        <begin position="37"/>
        <end position="53"/>
    </location>
</feature>
<evidence type="ECO:0000259" key="6">
    <source>
        <dbReference type="Pfam" id="PF22916"/>
    </source>
</evidence>
<feature type="compositionally biased region" description="Basic and acidic residues" evidence="4">
    <location>
        <begin position="161"/>
        <end position="172"/>
    </location>
</feature>
<name>A0A0Y9YA48_PLABE</name>
<dbReference type="PANTHER" id="PTHR12933">
    <property type="entry name" value="ORF PROTEIN-RELATED"/>
    <property type="match status" value="1"/>
</dbReference>
<dbReference type="EMBL" id="LT608276">
    <property type="protein sequence ID" value="SCO61566.1"/>
    <property type="molecule type" value="Genomic_DNA"/>
</dbReference>
<dbReference type="InterPro" id="IPR010678">
    <property type="entry name" value="UTP25"/>
</dbReference>
<protein>
    <submittedName>
        <fullName evidence="7">U3 small nucleolar RNA-associated protein 25, putative</fullName>
    </submittedName>
</protein>
<evidence type="ECO:0000313" key="10">
    <source>
        <dbReference type="EMBL" id="SCO61566.1"/>
    </source>
</evidence>
<dbReference type="GO" id="GO:0019843">
    <property type="term" value="F:rRNA binding"/>
    <property type="evidence" value="ECO:0007669"/>
    <property type="project" value="TreeGrafter"/>
</dbReference>
<feature type="domain" description="UTP25 NTP hydrolase-like" evidence="6">
    <location>
        <begin position="470"/>
        <end position="658"/>
    </location>
</feature>
<evidence type="ECO:0000256" key="4">
    <source>
        <dbReference type="SAM" id="MobiDB-lite"/>
    </source>
</evidence>
<sequence>MKKNKKNKRKITSINELYELEYVKKEKKKKLKELKYKINKRNESATQEDDNKKNFKNNNDDENEKKKKIDKTLLAKYEKLKKLENTPENNQNNETQNINNKSYNTFLQILQKKNKNIFNPAFKPKTPHTILDSKQPAQFRNNDDNKNDHDKNYISGNNNNKENDKVESETNKNEISPFQNKDEIYMKILINNIKNQNTNFLNIKENYIDNKITSENAENKNDDHILEHKDIYANYANKSYKLVENKMDYYFTFCQNIDDHFIKKFLEMKLKKEKHNSDNAELNKNQTIEDIYVTSNLFLQTNIFKKKTTQENQNEYFAQIAQVEMQNEHINEKTNNLFFNNIKIKPYFFSNYIEKNNITYFLMTILKTHPKSILDNNNYYNIYDPIINKLKIYLSEFKHPLEFYSNQIYEYMQNYYNADIKKVIKQEYNEEYKIDDIKKKKKMKKKTFRDVSAIIERDELKAYFHYINSYVDVFYSNQHILNFHFIRLLNSIHCLNHLKKKRKRKLYIKKKIEKLEKTQQVEKENIQLKDDFCDESFSKPKVLILCAFRYICKEYVDILINMLSLIEVKNKNRFINEYDLTPEEKKNLKNMYIKKKQSFDYINLYRGNSDDCFRLGIKLFENEKKIQLYSPFYDSDILICSPLGLEIIIKEYNETEEKTNNIYNDDEYNSDDYELNGAENSAKKKNKKNKKINTTNNKKKKLYEYDFLSSIEVLIIDQIDIILMQNILTLKNVLNFINKPLLKWRNANINRIAKYAIDGYIKNYRQTIITSNIIDTNFISLIQMSNNYRSYLKLFIKNDDDTILLSIRNIFKINQYFKKIKCDDILKIEECIINFFSTNVIEILTNIKQLIICIPTYIEYIRLYEILKKNDISFKGVNEYTTEKKRIKIQKLFKFEKINILLVTGRLIYYERCTFKNANHVIFFSPPKFQFMYFELIKNITINAPNASSMCYYTKYHTYELERIVGQKRAIHLIREKPGKITLFK</sequence>
<dbReference type="Proteomes" id="UP000516480">
    <property type="component" value="Chromosome 12"/>
</dbReference>
<dbReference type="InterPro" id="IPR053940">
    <property type="entry name" value="UTP25_NTPase-like"/>
</dbReference>
<keyword evidence="3" id="KW-0539">Nucleus</keyword>
<comment type="subcellular location">
    <subcellularLocation>
        <location evidence="1">Nucleus</location>
        <location evidence="1">Nucleolus</location>
    </subcellularLocation>
</comment>
<dbReference type="EMBL" id="LT160032">
    <property type="protein sequence ID" value="CXI72997.1"/>
    <property type="molecule type" value="Genomic_DNA"/>
</dbReference>
<dbReference type="EMBL" id="LT614638">
    <property type="protein sequence ID" value="SCN27077.1"/>
    <property type="molecule type" value="Genomic_DNA"/>
</dbReference>
<evidence type="ECO:0000256" key="2">
    <source>
        <dbReference type="ARBA" id="ARBA00009223"/>
    </source>
</evidence>
<evidence type="ECO:0000313" key="9">
    <source>
        <dbReference type="EMBL" id="SCN27077.1"/>
    </source>
</evidence>
<dbReference type="PANTHER" id="PTHR12933:SF0">
    <property type="entry name" value="U3 SMALL NUCLEOLAR RNA-ASSOCIATED PROTEIN 25 HOMOLOG"/>
    <property type="match status" value="1"/>
</dbReference>
<feature type="region of interest" description="Disordered" evidence="4">
    <location>
        <begin position="125"/>
        <end position="173"/>
    </location>
</feature>
<dbReference type="Proteomes" id="UP000220214">
    <property type="component" value="Chromosome 12"/>
</dbReference>
<evidence type="ECO:0000313" key="11">
    <source>
        <dbReference type="EMBL" id="SCO63499.1"/>
    </source>
</evidence>
<dbReference type="Proteomes" id="UP000219860">
    <property type="component" value="Chromosome 12"/>
</dbReference>
<feature type="region of interest" description="Disordered" evidence="4">
    <location>
        <begin position="37"/>
        <end position="68"/>
    </location>
</feature>
<evidence type="ECO:0000313" key="12">
    <source>
        <dbReference type="Proteomes" id="UP000069549"/>
    </source>
</evidence>
<dbReference type="OrthoDB" id="10264378at2759"/>
<dbReference type="Pfam" id="PF06862">
    <property type="entry name" value="Utp25_C"/>
    <property type="match status" value="1"/>
</dbReference>
<dbReference type="InterPro" id="IPR027417">
    <property type="entry name" value="P-loop_NTPase"/>
</dbReference>
<comment type="similarity">
    <text evidence="2">Belongs to the UTP25 family.</text>
</comment>
<feature type="compositionally biased region" description="Basic and acidic residues" evidence="4">
    <location>
        <begin position="141"/>
        <end position="152"/>
    </location>
</feature>
<dbReference type="OMA" id="FYERCTF"/>
<evidence type="ECO:0000313" key="7">
    <source>
        <dbReference type="EMBL" id="CXI72997.1"/>
    </source>
</evidence>
<dbReference type="EMBL" id="LT608260">
    <property type="protein sequence ID" value="SCO63499.1"/>
    <property type="molecule type" value="Genomic_DNA"/>
</dbReference>
<dbReference type="Proteomes" id="UP000219974">
    <property type="component" value="Chromosome 12"/>
</dbReference>
<dbReference type="AlphaFoldDB" id="A0A0Y9YA48"/>
<dbReference type="GO" id="GO:0034511">
    <property type="term" value="F:U3 snoRNA binding"/>
    <property type="evidence" value="ECO:0007669"/>
    <property type="project" value="InterPro"/>
</dbReference>
<feature type="domain" description="UTP25 C-terminal" evidence="5">
    <location>
        <begin position="811"/>
        <end position="980"/>
    </location>
</feature>
<dbReference type="GO" id="GO:0032040">
    <property type="term" value="C:small-subunit processome"/>
    <property type="evidence" value="ECO:0007669"/>
    <property type="project" value="TreeGrafter"/>
</dbReference>
<evidence type="ECO:0000259" key="5">
    <source>
        <dbReference type="Pfam" id="PF06862"/>
    </source>
</evidence>
<reference evidence="7 12" key="1">
    <citation type="submission" date="2016-02" db="EMBL/GenBank/DDBJ databases">
        <authorList>
            <consortium name="Pathogen Informatics"/>
        </authorList>
    </citation>
    <scope>NUCLEOTIDE SEQUENCE [LARGE SCALE GENOMIC DNA]</scope>
    <source>
        <strain evidence="7 12">K173</strain>
        <strain evidence="8 16">NK65 ny</strain>
        <strain evidence="9 15">NK65e</strain>
        <strain evidence="11 13">SP11 Antwerpcl1</strain>
        <strain evidence="10 14">SP11 RLL</strain>
    </source>
</reference>
<gene>
    <name evidence="7" type="primary">UTP25</name>
    <name evidence="7" type="ORF">PBK173_000316500</name>
    <name evidence="9" type="ORF">PBNK65E_000307200</name>
    <name evidence="8" type="ORF">PBNK65NY_000306600</name>
    <name evidence="11" type="ORF">PBSP11A_000306700</name>
    <name evidence="10" type="ORF">PBSP11RLL_000307100</name>
</gene>
<dbReference type="EMBL" id="LT608148">
    <property type="protein sequence ID" value="SCM24481.1"/>
    <property type="molecule type" value="Genomic_DNA"/>
</dbReference>
<dbReference type="InterPro" id="IPR053939">
    <property type="entry name" value="UTP25_C"/>
</dbReference>
<accession>A0A0Y9YA48</accession>
<dbReference type="Pfam" id="PF22916">
    <property type="entry name" value="UTP25_NTPase-like"/>
    <property type="match status" value="2"/>
</dbReference>
<evidence type="ECO:0000256" key="1">
    <source>
        <dbReference type="ARBA" id="ARBA00004604"/>
    </source>
</evidence>
<evidence type="ECO:0000313" key="15">
    <source>
        <dbReference type="Proteomes" id="UP000220214"/>
    </source>
</evidence>
<feature type="domain" description="UTP25 NTP hydrolase-like" evidence="6">
    <location>
        <begin position="696"/>
        <end position="788"/>
    </location>
</feature>
<dbReference type="VEuPathDB" id="PlasmoDB:PBANKA_1203400"/>
<dbReference type="GO" id="GO:0000462">
    <property type="term" value="P:maturation of SSU-rRNA from tricistronic rRNA transcript (SSU-rRNA, 5.8S rRNA, LSU-rRNA)"/>
    <property type="evidence" value="ECO:0007669"/>
    <property type="project" value="TreeGrafter"/>
</dbReference>
<dbReference type="Gene3D" id="3.40.50.300">
    <property type="entry name" value="P-loop containing nucleotide triphosphate hydrolases"/>
    <property type="match status" value="1"/>
</dbReference>
<proteinExistence type="inferred from homology"/>
<evidence type="ECO:0000313" key="16">
    <source>
        <dbReference type="Proteomes" id="UP000516480"/>
    </source>
</evidence>
<evidence type="ECO:0000256" key="3">
    <source>
        <dbReference type="ARBA" id="ARBA00023242"/>
    </source>
</evidence>
<evidence type="ECO:0000313" key="14">
    <source>
        <dbReference type="Proteomes" id="UP000219974"/>
    </source>
</evidence>
<organism evidence="7 12">
    <name type="scientific">Plasmodium berghei</name>
    <dbReference type="NCBI Taxonomy" id="5821"/>
    <lineage>
        <taxon>Eukaryota</taxon>
        <taxon>Sar</taxon>
        <taxon>Alveolata</taxon>
        <taxon>Apicomplexa</taxon>
        <taxon>Aconoidasida</taxon>
        <taxon>Haemosporida</taxon>
        <taxon>Plasmodiidae</taxon>
        <taxon>Plasmodium</taxon>
        <taxon>Plasmodium (Vinckeia)</taxon>
    </lineage>
</organism>